<evidence type="ECO:0000313" key="1">
    <source>
        <dbReference type="EMBL" id="KAF1026901.1"/>
    </source>
</evidence>
<sequence>MNAKKNKALNITKSQKDFAPDVPEQSVIDTWPKLQRKSVTGQDIAKYLKNAKEAMGYVP</sequence>
<evidence type="ECO:0000313" key="2">
    <source>
        <dbReference type="Proteomes" id="UP000490535"/>
    </source>
</evidence>
<reference evidence="2" key="1">
    <citation type="journal article" date="2020" name="MBio">
        <title>Horizontal gene transfer to a defensive symbiont with a reduced genome amongst a multipartite beetle microbiome.</title>
        <authorList>
            <person name="Waterworth S.C."/>
            <person name="Florez L.V."/>
            <person name="Rees E.R."/>
            <person name="Hertweck C."/>
            <person name="Kaltenpoth M."/>
            <person name="Kwan J.C."/>
        </authorList>
    </citation>
    <scope>NUCLEOTIDE SEQUENCE [LARGE SCALE GENOMIC DNA]</scope>
</reference>
<proteinExistence type="predicted"/>
<accession>A0A833PE49</accession>
<protein>
    <submittedName>
        <fullName evidence="1">Uncharacterized protein</fullName>
    </submittedName>
</protein>
<gene>
    <name evidence="1" type="ORF">GAK29_00985</name>
</gene>
<name>A0A833PE49_ACIBZ</name>
<comment type="caution">
    <text evidence="1">The sequence shown here is derived from an EMBL/GenBank/DDBJ whole genome shotgun (WGS) entry which is preliminary data.</text>
</comment>
<organism evidence="1 2">
    <name type="scientific">Acinetobacter bereziniae</name>
    <name type="common">Acinetobacter genomosp. 10</name>
    <dbReference type="NCBI Taxonomy" id="106648"/>
    <lineage>
        <taxon>Bacteria</taxon>
        <taxon>Pseudomonadati</taxon>
        <taxon>Pseudomonadota</taxon>
        <taxon>Gammaproteobacteria</taxon>
        <taxon>Moraxellales</taxon>
        <taxon>Moraxellaceae</taxon>
        <taxon>Acinetobacter</taxon>
    </lineage>
</organism>
<dbReference type="EMBL" id="WNDP01000016">
    <property type="protein sequence ID" value="KAF1026901.1"/>
    <property type="molecule type" value="Genomic_DNA"/>
</dbReference>
<dbReference type="Proteomes" id="UP000490535">
    <property type="component" value="Unassembled WGS sequence"/>
</dbReference>
<dbReference type="AlphaFoldDB" id="A0A833PE49"/>